<keyword evidence="2" id="KW-0067">ATP-binding</keyword>
<protein>
    <submittedName>
        <fullName evidence="9">Sigma-54-dependent Fis family transcriptional regulator</fullName>
    </submittedName>
</protein>
<dbReference type="SUPFAM" id="SSF52172">
    <property type="entry name" value="CheY-like"/>
    <property type="match status" value="1"/>
</dbReference>
<dbReference type="Pfam" id="PF00158">
    <property type="entry name" value="Sigma54_activat"/>
    <property type="match status" value="1"/>
</dbReference>
<dbReference type="CDD" id="cd00009">
    <property type="entry name" value="AAA"/>
    <property type="match status" value="1"/>
</dbReference>
<dbReference type="InterPro" id="IPR011006">
    <property type="entry name" value="CheY-like_superfamily"/>
</dbReference>
<dbReference type="InterPro" id="IPR025944">
    <property type="entry name" value="Sigma_54_int_dom_CS"/>
</dbReference>
<dbReference type="Pfam" id="PF00072">
    <property type="entry name" value="Response_reg"/>
    <property type="match status" value="1"/>
</dbReference>
<dbReference type="PROSITE" id="PS50110">
    <property type="entry name" value="RESPONSE_REGULATORY"/>
    <property type="match status" value="1"/>
</dbReference>
<dbReference type="InterPro" id="IPR002197">
    <property type="entry name" value="HTH_Fis"/>
</dbReference>
<keyword evidence="6" id="KW-0597">Phosphoprotein</keyword>
<dbReference type="GO" id="GO:0006355">
    <property type="term" value="P:regulation of DNA-templated transcription"/>
    <property type="evidence" value="ECO:0007669"/>
    <property type="project" value="InterPro"/>
</dbReference>
<dbReference type="PROSITE" id="PS50045">
    <property type="entry name" value="SIGMA54_INTERACT_4"/>
    <property type="match status" value="1"/>
</dbReference>
<sequence length="447" mass="49997">MQKGTILIVDDNRGVLTSVEYLVEDYFARVLAVSSPESIPSALREENIDVVLLDMNFHAGVNNGNEGLYWLSEIKRRSPRTQVVLFTAYSDVDLAVRGMKAGADDFVIKPWDNARLLSALREAYRKSQTENRQAAAVDDEPRMHWGTSPAVAALRSMTEKVSRTEANILITGENGTGKDMLAREIHRLSPRSGRPFVAVDMGCIPGSLFESELFGHVKGAFTDAHSDRTGRFEAADGGTLFLDEIANLPLHLQAKMLTAIQRRTFTRVGSNEVRTADIRLICATNRRLEQMVAQGEFREDLLYRINTIHLHLPPLRERTDEIMPLAHIFLSEYAERYARRIGHFTQQAEEKLTSHTWPGNIRELQHAIEKAVIMSDSDETIDAADIQITPTATADGAVQDHLPTLEEMERQTLGEALARSHGNLTQAASSLGITRQTLYNKMKRHGL</sequence>
<dbReference type="PROSITE" id="PS00676">
    <property type="entry name" value="SIGMA54_INTERACT_2"/>
    <property type="match status" value="1"/>
</dbReference>
<dbReference type="InterPro" id="IPR009057">
    <property type="entry name" value="Homeodomain-like_sf"/>
</dbReference>
<dbReference type="SUPFAM" id="SSF46689">
    <property type="entry name" value="Homeodomain-like"/>
    <property type="match status" value="1"/>
</dbReference>
<name>A0A940IE35_9BACT</name>
<evidence type="ECO:0000313" key="9">
    <source>
        <dbReference type="EMBL" id="MBO8439888.1"/>
    </source>
</evidence>
<dbReference type="Gene3D" id="3.40.50.300">
    <property type="entry name" value="P-loop containing nucleotide triphosphate hydrolases"/>
    <property type="match status" value="1"/>
</dbReference>
<evidence type="ECO:0000313" key="10">
    <source>
        <dbReference type="Proteomes" id="UP000712007"/>
    </source>
</evidence>
<evidence type="ECO:0000256" key="1">
    <source>
        <dbReference type="ARBA" id="ARBA00022741"/>
    </source>
</evidence>
<dbReference type="Proteomes" id="UP000712007">
    <property type="component" value="Unassembled WGS sequence"/>
</dbReference>
<dbReference type="InterPro" id="IPR025943">
    <property type="entry name" value="Sigma_54_int_dom_ATP-bd_2"/>
</dbReference>
<dbReference type="InterPro" id="IPR001789">
    <property type="entry name" value="Sig_transdc_resp-reg_receiver"/>
</dbReference>
<organism evidence="9 10">
    <name type="scientific">Candidatus Aphodosoma intestinipullorum</name>
    <dbReference type="NCBI Taxonomy" id="2840674"/>
    <lineage>
        <taxon>Bacteria</taxon>
        <taxon>Pseudomonadati</taxon>
        <taxon>Bacteroidota</taxon>
        <taxon>Bacteroidia</taxon>
        <taxon>Bacteroidales</taxon>
        <taxon>Candidatus Aphodosoma</taxon>
    </lineage>
</organism>
<dbReference type="Pfam" id="PF02954">
    <property type="entry name" value="HTH_8"/>
    <property type="match status" value="1"/>
</dbReference>
<accession>A0A940IE35</accession>
<dbReference type="InterPro" id="IPR027417">
    <property type="entry name" value="P-loop_NTPase"/>
</dbReference>
<comment type="caution">
    <text evidence="9">The sequence shown here is derived from an EMBL/GenBank/DDBJ whole genome shotgun (WGS) entry which is preliminary data.</text>
</comment>
<dbReference type="AlphaFoldDB" id="A0A940IE35"/>
<dbReference type="PANTHER" id="PTHR32071:SF113">
    <property type="entry name" value="ALGINATE BIOSYNTHESIS TRANSCRIPTIONAL REGULATORY PROTEIN ALGB"/>
    <property type="match status" value="1"/>
</dbReference>
<keyword evidence="3" id="KW-0805">Transcription regulation</keyword>
<keyword evidence="4" id="KW-0238">DNA-binding</keyword>
<feature type="domain" description="Sigma-54 factor interaction" evidence="7">
    <location>
        <begin position="144"/>
        <end position="373"/>
    </location>
</feature>
<dbReference type="SMART" id="SM00382">
    <property type="entry name" value="AAA"/>
    <property type="match status" value="1"/>
</dbReference>
<reference evidence="9" key="1">
    <citation type="submission" date="2020-10" db="EMBL/GenBank/DDBJ databases">
        <authorList>
            <person name="Gilroy R."/>
        </authorList>
    </citation>
    <scope>NUCLEOTIDE SEQUENCE</scope>
    <source>
        <strain evidence="9">3924</strain>
    </source>
</reference>
<keyword evidence="1" id="KW-0547">Nucleotide-binding</keyword>
<dbReference type="GO" id="GO:0043565">
    <property type="term" value="F:sequence-specific DNA binding"/>
    <property type="evidence" value="ECO:0007669"/>
    <property type="project" value="InterPro"/>
</dbReference>
<dbReference type="GO" id="GO:0005524">
    <property type="term" value="F:ATP binding"/>
    <property type="evidence" value="ECO:0007669"/>
    <property type="project" value="UniProtKB-KW"/>
</dbReference>
<feature type="domain" description="Response regulatory" evidence="8">
    <location>
        <begin position="5"/>
        <end position="124"/>
    </location>
</feature>
<dbReference type="SMART" id="SM00448">
    <property type="entry name" value="REC"/>
    <property type="match status" value="1"/>
</dbReference>
<dbReference type="Gene3D" id="1.10.8.60">
    <property type="match status" value="1"/>
</dbReference>
<evidence type="ECO:0000256" key="5">
    <source>
        <dbReference type="ARBA" id="ARBA00023163"/>
    </source>
</evidence>
<dbReference type="InterPro" id="IPR058031">
    <property type="entry name" value="AAA_lid_NorR"/>
</dbReference>
<reference evidence="9" key="2">
    <citation type="journal article" date="2021" name="PeerJ">
        <title>Extensive microbial diversity within the chicken gut microbiome revealed by metagenomics and culture.</title>
        <authorList>
            <person name="Gilroy R."/>
            <person name="Ravi A."/>
            <person name="Getino M."/>
            <person name="Pursley I."/>
            <person name="Horton D.L."/>
            <person name="Alikhan N.F."/>
            <person name="Baker D."/>
            <person name="Gharbi K."/>
            <person name="Hall N."/>
            <person name="Watson M."/>
            <person name="Adriaenssens E.M."/>
            <person name="Foster-Nyarko E."/>
            <person name="Jarju S."/>
            <person name="Secka A."/>
            <person name="Antonio M."/>
            <person name="Oren A."/>
            <person name="Chaudhuri R.R."/>
            <person name="La Ragione R."/>
            <person name="Hildebrand F."/>
            <person name="Pallen M.J."/>
        </authorList>
    </citation>
    <scope>NUCLEOTIDE SEQUENCE</scope>
    <source>
        <strain evidence="9">3924</strain>
    </source>
</reference>
<dbReference type="PROSITE" id="PS00688">
    <property type="entry name" value="SIGMA54_INTERACT_3"/>
    <property type="match status" value="1"/>
</dbReference>
<dbReference type="EMBL" id="JADIMV010000074">
    <property type="protein sequence ID" value="MBO8439888.1"/>
    <property type="molecule type" value="Genomic_DNA"/>
</dbReference>
<dbReference type="InterPro" id="IPR002078">
    <property type="entry name" value="Sigma_54_int"/>
</dbReference>
<dbReference type="Gene3D" id="1.10.10.60">
    <property type="entry name" value="Homeodomain-like"/>
    <property type="match status" value="1"/>
</dbReference>
<proteinExistence type="predicted"/>
<dbReference type="PRINTS" id="PR01590">
    <property type="entry name" value="HTHFIS"/>
</dbReference>
<dbReference type="InterPro" id="IPR003593">
    <property type="entry name" value="AAA+_ATPase"/>
</dbReference>
<evidence type="ECO:0000256" key="6">
    <source>
        <dbReference type="PROSITE-ProRule" id="PRU00169"/>
    </source>
</evidence>
<evidence type="ECO:0000256" key="4">
    <source>
        <dbReference type="ARBA" id="ARBA00023125"/>
    </source>
</evidence>
<dbReference type="Gene3D" id="3.40.50.2300">
    <property type="match status" value="1"/>
</dbReference>
<gene>
    <name evidence="9" type="ORF">IAC51_04480</name>
</gene>
<dbReference type="CDD" id="cd00156">
    <property type="entry name" value="REC"/>
    <property type="match status" value="1"/>
</dbReference>
<feature type="modified residue" description="4-aspartylphosphate" evidence="6">
    <location>
        <position position="54"/>
    </location>
</feature>
<evidence type="ECO:0000256" key="3">
    <source>
        <dbReference type="ARBA" id="ARBA00023015"/>
    </source>
</evidence>
<dbReference type="SUPFAM" id="SSF52540">
    <property type="entry name" value="P-loop containing nucleoside triphosphate hydrolases"/>
    <property type="match status" value="1"/>
</dbReference>
<dbReference type="GO" id="GO:0000160">
    <property type="term" value="P:phosphorelay signal transduction system"/>
    <property type="evidence" value="ECO:0007669"/>
    <property type="project" value="InterPro"/>
</dbReference>
<evidence type="ECO:0000259" key="7">
    <source>
        <dbReference type="PROSITE" id="PS50045"/>
    </source>
</evidence>
<keyword evidence="5" id="KW-0804">Transcription</keyword>
<dbReference type="PANTHER" id="PTHR32071">
    <property type="entry name" value="TRANSCRIPTIONAL REGULATORY PROTEIN"/>
    <property type="match status" value="1"/>
</dbReference>
<evidence type="ECO:0000256" key="2">
    <source>
        <dbReference type="ARBA" id="ARBA00022840"/>
    </source>
</evidence>
<evidence type="ECO:0000259" key="8">
    <source>
        <dbReference type="PROSITE" id="PS50110"/>
    </source>
</evidence>
<dbReference type="FunFam" id="3.40.50.300:FF:000006">
    <property type="entry name" value="DNA-binding transcriptional regulator NtrC"/>
    <property type="match status" value="1"/>
</dbReference>
<dbReference type="Pfam" id="PF25601">
    <property type="entry name" value="AAA_lid_14"/>
    <property type="match status" value="1"/>
</dbReference>